<reference evidence="9" key="1">
    <citation type="submission" date="2017-02" db="UniProtKB">
        <authorList>
            <consortium name="WormBaseParasite"/>
        </authorList>
    </citation>
    <scope>IDENTIFICATION</scope>
</reference>
<keyword evidence="3" id="KW-0206">Cytoskeleton</keyword>
<organism evidence="9">
    <name type="scientific">Taenia asiatica</name>
    <name type="common">Asian tapeworm</name>
    <dbReference type="NCBI Taxonomy" id="60517"/>
    <lineage>
        <taxon>Eukaryota</taxon>
        <taxon>Metazoa</taxon>
        <taxon>Spiralia</taxon>
        <taxon>Lophotrochozoa</taxon>
        <taxon>Platyhelminthes</taxon>
        <taxon>Cestoda</taxon>
        <taxon>Eucestoda</taxon>
        <taxon>Cyclophyllidea</taxon>
        <taxon>Taeniidae</taxon>
        <taxon>Taenia</taxon>
    </lineage>
</organism>
<dbReference type="InterPro" id="IPR029135">
    <property type="entry name" value="PPP1R35_C"/>
</dbReference>
<evidence type="ECO:0000313" key="9">
    <source>
        <dbReference type="WBParaSite" id="TASK_0000577501-mRNA-1"/>
    </source>
</evidence>
<evidence type="ECO:0000256" key="1">
    <source>
        <dbReference type="ARBA" id="ARBA00004114"/>
    </source>
</evidence>
<evidence type="ECO:0000256" key="3">
    <source>
        <dbReference type="ARBA" id="ARBA00023212"/>
    </source>
</evidence>
<evidence type="ECO:0000256" key="4">
    <source>
        <dbReference type="ARBA" id="ARBA00029452"/>
    </source>
</evidence>
<evidence type="ECO:0000259" key="6">
    <source>
        <dbReference type="Pfam" id="PF15503"/>
    </source>
</evidence>
<sequence>MSQQASTNLDLISDASFLSDEGVGDCSIRAKQVRFDAFSSPLQTKATSISSLADGPLQEDSNECDKKSVGEEAPPYSSLPISVTLSESLNLSVLDEPHLQQTLEALSLDTPKINSIRMLQEEVIQIANRIHKASQSAASIAETYDHRSGGMRLNFTRKERLYKDLLAVSLDDAEVLQAERDKVARRRRRLLAEAARLHPPKAEILPEPCPLKFFDPKRHIFQSVRLDITSLTDQRPLPESLTTVDQIDVVPLDYRLCTEPGYLI</sequence>
<keyword evidence="2" id="KW-0963">Cytoplasm</keyword>
<comment type="subcellular location">
    <subcellularLocation>
        <location evidence="1">Cytoplasm</location>
        <location evidence="1">Cytoskeleton</location>
        <location evidence="1">Microtubule organizing center</location>
        <location evidence="1">Centrosome</location>
        <location evidence="1">Centriole</location>
    </subcellularLocation>
</comment>
<dbReference type="EMBL" id="UYRS01018441">
    <property type="protein sequence ID" value="VDK35606.1"/>
    <property type="molecule type" value="Genomic_DNA"/>
</dbReference>
<comment type="similarity">
    <text evidence="4">Belongs to the PPP1R35 family.</text>
</comment>
<dbReference type="OrthoDB" id="6255118at2759"/>
<evidence type="ECO:0000313" key="8">
    <source>
        <dbReference type="Proteomes" id="UP000282613"/>
    </source>
</evidence>
<dbReference type="WBParaSite" id="TASK_0000577501-mRNA-1">
    <property type="protein sequence ID" value="TASK_0000577501-mRNA-1"/>
    <property type="gene ID" value="TASK_0000577501"/>
</dbReference>
<evidence type="ECO:0000313" key="7">
    <source>
        <dbReference type="EMBL" id="VDK35606.1"/>
    </source>
</evidence>
<dbReference type="AlphaFoldDB" id="A0A0R3W6F5"/>
<dbReference type="Pfam" id="PF15503">
    <property type="entry name" value="PPP1R35_C"/>
    <property type="match status" value="1"/>
</dbReference>
<dbReference type="GO" id="GO:0005814">
    <property type="term" value="C:centriole"/>
    <property type="evidence" value="ECO:0007669"/>
    <property type="project" value="UniProtKB-SubCell"/>
</dbReference>
<feature type="region of interest" description="Disordered" evidence="5">
    <location>
        <begin position="49"/>
        <end position="77"/>
    </location>
</feature>
<evidence type="ECO:0000256" key="2">
    <source>
        <dbReference type="ARBA" id="ARBA00022490"/>
    </source>
</evidence>
<proteinExistence type="inferred from homology"/>
<feature type="domain" description="Protein phosphatase 1 regulatory subunit 35 C-terminal" evidence="6">
    <location>
        <begin position="115"/>
        <end position="239"/>
    </location>
</feature>
<keyword evidence="8" id="KW-1185">Reference proteome</keyword>
<accession>A0A0R3W6F5</accession>
<gene>
    <name evidence="7" type="ORF">TASK_LOCUS5776</name>
</gene>
<evidence type="ECO:0000256" key="5">
    <source>
        <dbReference type="SAM" id="MobiDB-lite"/>
    </source>
</evidence>
<name>A0A0R3W6F5_TAEAS</name>
<protein>
    <submittedName>
        <fullName evidence="9">PPP1R35_C domain-containing protein</fullName>
    </submittedName>
</protein>
<dbReference type="Proteomes" id="UP000282613">
    <property type="component" value="Unassembled WGS sequence"/>
</dbReference>
<reference evidence="7 8" key="2">
    <citation type="submission" date="2018-11" db="EMBL/GenBank/DDBJ databases">
        <authorList>
            <consortium name="Pathogen Informatics"/>
        </authorList>
    </citation>
    <scope>NUCLEOTIDE SEQUENCE [LARGE SCALE GENOMIC DNA]</scope>
</reference>